<dbReference type="Proteomes" id="UP000054010">
    <property type="component" value="Unassembled WGS sequence"/>
</dbReference>
<name>E1IHB2_9CHLR</name>
<dbReference type="eggNOG" id="ENOG5033WCB">
    <property type="taxonomic scope" value="Bacteria"/>
</dbReference>
<protein>
    <recommendedName>
        <fullName evidence="2">Antirepressor protein ant N-terminal domain-containing protein</fullName>
    </recommendedName>
</protein>
<sequence length="253" mass="28570">MNWFYAEDILAWLGNDPNRTYVPIAELCEALGMSAVREERRLRGHAVLSAGARRLPVETDTGDVLMLCLRVELIPLWLLTLDVGQVVDPAGRARLDLFQREAASILWQTARPQGFDSGDLVLPTRHQQNSPEQAYVGSMAMATLARQQMLIERQLDGSHAEDDEQGSDPWAHRTSSVDDPAAARLAQTVRRVAHALAERTRRNEYFGVFSGLYRNFGISSYRRMPNGRLVEALEWLERWYGDMIGEPEPPPDI</sequence>
<dbReference type="Pfam" id="PF10547">
    <property type="entry name" value="P22_AR_N"/>
    <property type="match status" value="1"/>
</dbReference>
<dbReference type="STRING" id="765420.OSCT_2713"/>
<proteinExistence type="predicted"/>
<dbReference type="AlphaFoldDB" id="E1IHB2"/>
<feature type="domain" description="Antirepressor protein ant N-terminal" evidence="2">
    <location>
        <begin position="7"/>
        <end position="109"/>
    </location>
</feature>
<dbReference type="OrthoDB" id="148931at2"/>
<reference evidence="3 4" key="1">
    <citation type="journal article" date="2011" name="J. Bacteriol.">
        <title>Draft genome sequence of the anoxygenic filamentous phototrophic bacterium Oscillochloris trichoides subsp. DG-6.</title>
        <authorList>
            <person name="Kuznetsov B.B."/>
            <person name="Ivanovsky R.N."/>
            <person name="Keppen O.I."/>
            <person name="Sukhacheva M.V."/>
            <person name="Bumazhkin B.K."/>
            <person name="Patutina E.O."/>
            <person name="Beletsky A.V."/>
            <person name="Mardanov A.V."/>
            <person name="Baslerov R.V."/>
            <person name="Panteleeva A.N."/>
            <person name="Kolganova T.V."/>
            <person name="Ravin N.V."/>
            <person name="Skryabin K.G."/>
        </authorList>
    </citation>
    <scope>NUCLEOTIDE SEQUENCE [LARGE SCALE GENOMIC DNA]</scope>
    <source>
        <strain evidence="3 4">DG-6</strain>
    </source>
</reference>
<feature type="region of interest" description="Disordered" evidence="1">
    <location>
        <begin position="156"/>
        <end position="179"/>
    </location>
</feature>
<comment type="caution">
    <text evidence="3">The sequence shown here is derived from an EMBL/GenBank/DDBJ whole genome shotgun (WGS) entry which is preliminary data.</text>
</comment>
<keyword evidence="4" id="KW-1185">Reference proteome</keyword>
<evidence type="ECO:0000256" key="1">
    <source>
        <dbReference type="SAM" id="MobiDB-lite"/>
    </source>
</evidence>
<accession>E1IHB2</accession>
<evidence type="ECO:0000313" key="3">
    <source>
        <dbReference type="EMBL" id="EFO79587.1"/>
    </source>
</evidence>
<organism evidence="3 4">
    <name type="scientific">Oscillochloris trichoides DG-6</name>
    <dbReference type="NCBI Taxonomy" id="765420"/>
    <lineage>
        <taxon>Bacteria</taxon>
        <taxon>Bacillati</taxon>
        <taxon>Chloroflexota</taxon>
        <taxon>Chloroflexia</taxon>
        <taxon>Chloroflexales</taxon>
        <taxon>Chloroflexineae</taxon>
        <taxon>Oscillochloridaceae</taxon>
        <taxon>Oscillochloris</taxon>
    </lineage>
</organism>
<evidence type="ECO:0000313" key="4">
    <source>
        <dbReference type="Proteomes" id="UP000054010"/>
    </source>
</evidence>
<evidence type="ECO:0000259" key="2">
    <source>
        <dbReference type="Pfam" id="PF10547"/>
    </source>
</evidence>
<dbReference type="EMBL" id="ADVR01000112">
    <property type="protein sequence ID" value="EFO79587.1"/>
    <property type="molecule type" value="Genomic_DNA"/>
</dbReference>
<dbReference type="HOGENOM" id="CLU_1097706_0_0_0"/>
<dbReference type="InterPro" id="IPR018875">
    <property type="entry name" value="Antirepressor_Ant_N"/>
</dbReference>
<gene>
    <name evidence="3" type="ORF">OSCT_2713</name>
</gene>